<sequence>MKVYEFSIFYNENLVTQIKLSEASSWVDILTIKECDYTFTKKHKGFLLDQDIKENRTVNYVPISGKYAFKKSGLGLIRRFPFIGHKNRAWYNEGYQRNYSAEIRMLDICDEDILIFSDIDEIIDSRYKDEIIDMVKKNGIITVKLHFSMFYLNLFSVNWGGPKDYSYRLFIMTGKHYKSLNMSIDELRKMGERGLLQGKVYCPDKFYGFHHSWLGDEAFILGKLQSYCHEPHEHNSNILTNNQYDINKIKVALKNGESIFPEHLLEVSNDIDMLKSIDNNKNLNKYML</sequence>
<dbReference type="PANTHER" id="PTHR12224">
    <property type="entry name" value="BETA-1,4-MANNOSYL-GLYCOPROTEIN BETA-1,4-N-ACETYLGLUCOSAMINYL-TRANSFERASE"/>
    <property type="match status" value="1"/>
</dbReference>
<dbReference type="Proteomes" id="UP001152658">
    <property type="component" value="Unassembled WGS sequence"/>
</dbReference>
<comment type="caution">
    <text evidence="1">The sequence shown here is derived from an EMBL/GenBank/DDBJ whole genome shotgun (WGS) entry which is preliminary data.</text>
</comment>
<dbReference type="GO" id="GO:0016740">
    <property type="term" value="F:transferase activity"/>
    <property type="evidence" value="ECO:0007669"/>
    <property type="project" value="UniProtKB-KW"/>
</dbReference>
<dbReference type="RefSeq" id="WP_168520665.1">
    <property type="nucleotide sequence ID" value="NZ_CALYLA010000014.1"/>
</dbReference>
<accession>A0ABN8TR27</accession>
<protein>
    <submittedName>
        <fullName evidence="1">Glycosyl transferase family 17</fullName>
    </submittedName>
</protein>
<dbReference type="PANTHER" id="PTHR12224:SF0">
    <property type="entry name" value="BETA-1,4-MANNOSYL-GLYCOPROTEIN 4-BETA-N-ACETYLGLUCOSAMINYLTRANSFERASE"/>
    <property type="match status" value="1"/>
</dbReference>
<proteinExistence type="predicted"/>
<evidence type="ECO:0000313" key="2">
    <source>
        <dbReference type="Proteomes" id="UP001152658"/>
    </source>
</evidence>
<organism evidence="1 2">
    <name type="scientific">Vibrio aestuarianus</name>
    <dbReference type="NCBI Taxonomy" id="28171"/>
    <lineage>
        <taxon>Bacteria</taxon>
        <taxon>Pseudomonadati</taxon>
        <taxon>Pseudomonadota</taxon>
        <taxon>Gammaproteobacteria</taxon>
        <taxon>Vibrionales</taxon>
        <taxon>Vibrionaceae</taxon>
        <taxon>Vibrio</taxon>
    </lineage>
</organism>
<name>A0ABN8TR27_9VIBR</name>
<reference evidence="1" key="1">
    <citation type="submission" date="2022-06" db="EMBL/GenBank/DDBJ databases">
        <authorList>
            <person name="Goudenege D."/>
            <person name="Le Roux F."/>
        </authorList>
    </citation>
    <scope>NUCLEOTIDE SEQUENCE</scope>
    <source>
        <strain evidence="1">12-063</strain>
    </source>
</reference>
<keyword evidence="2" id="KW-1185">Reference proteome</keyword>
<dbReference type="EMBL" id="CALYLK010000128">
    <property type="protein sequence ID" value="CAH8209311.1"/>
    <property type="molecule type" value="Genomic_DNA"/>
</dbReference>
<dbReference type="InterPro" id="IPR006813">
    <property type="entry name" value="Glyco_trans_17"/>
</dbReference>
<dbReference type="Pfam" id="PF04724">
    <property type="entry name" value="Glyco_transf_17"/>
    <property type="match status" value="1"/>
</dbReference>
<gene>
    <name evidence="1" type="ORF">VAE063_880028</name>
</gene>
<evidence type="ECO:0000313" key="1">
    <source>
        <dbReference type="EMBL" id="CAH8209311.1"/>
    </source>
</evidence>
<keyword evidence="1" id="KW-0808">Transferase</keyword>